<dbReference type="AlphaFoldDB" id="A0AA86N4H4"/>
<evidence type="ECO:0000313" key="4">
    <source>
        <dbReference type="EMBL" id="CAL6076791.1"/>
    </source>
</evidence>
<name>A0AA86N4H4_9EUKA</name>
<proteinExistence type="predicted"/>
<reference evidence="1" key="1">
    <citation type="submission" date="2023-06" db="EMBL/GenBank/DDBJ databases">
        <authorList>
            <person name="Kurt Z."/>
        </authorList>
    </citation>
    <scope>NUCLEOTIDE SEQUENCE</scope>
</reference>
<evidence type="ECO:0000313" key="1">
    <source>
        <dbReference type="EMBL" id="CAI9912404.1"/>
    </source>
</evidence>
<evidence type="ECO:0000313" key="2">
    <source>
        <dbReference type="EMBL" id="CAI9955507.1"/>
    </source>
</evidence>
<comment type="caution">
    <text evidence="1">The sequence shown here is derived from an EMBL/GenBank/DDBJ whole genome shotgun (WGS) entry which is preliminary data.</text>
</comment>
<dbReference type="EMBL" id="CAXDID020000321">
    <property type="protein sequence ID" value="CAL6076791.1"/>
    <property type="molecule type" value="Genomic_DNA"/>
</dbReference>
<sequence>MNSDMSDIFNYLGEDQQQKQQQSLQFIQQHQYAFEFLHNIDQYLNIFSADQSDINTQKIAEYFKKFQQGDILKQTQVKTCPNKILAQLNLPLIISLDKIYAQNNDFFQVKSDACGKPLMQLRFQIQHGLQQTQKQPTRQNKQALTELINEYHRELQFRTSLQKLFIEQLPTIEQAKKQTSAFMNNLQRLSVDQLSMLQSSNATKLDVLQISKTIQTIKSRLQTYVLFTPLQQPAGKNFEQIQRELLRNEPINQLYNEYLKQMHTYLKEAAGQLTKQYQEIQQISQNELQEFQKLAMNFSRLNITQLVIQLKQAKNPKITQKMNALEQKCADNLMQMDHITVKEIIGQLSDPENCKAQCWKIGWLLKGLMDSYKMMHEK</sequence>
<gene>
    <name evidence="2" type="ORF">HINF_LOCUS43152</name>
    <name evidence="1" type="ORF">HINF_LOCUS49</name>
    <name evidence="3" type="ORF">HINF_LOCUS5339</name>
    <name evidence="4" type="ORF">HINF_LOCUS57859</name>
</gene>
<evidence type="ECO:0000313" key="5">
    <source>
        <dbReference type="Proteomes" id="UP001642409"/>
    </source>
</evidence>
<dbReference type="EMBL" id="CAXDID020000010">
    <property type="protein sequence ID" value="CAL5979192.1"/>
    <property type="molecule type" value="Genomic_DNA"/>
</dbReference>
<keyword evidence="5" id="KW-1185">Reference proteome</keyword>
<protein>
    <submittedName>
        <fullName evidence="3">Hypothetical_protein</fullName>
    </submittedName>
</protein>
<evidence type="ECO:0000313" key="3">
    <source>
        <dbReference type="EMBL" id="CAL5979192.1"/>
    </source>
</evidence>
<dbReference type="EMBL" id="CATOUU010000865">
    <property type="protein sequence ID" value="CAI9955507.1"/>
    <property type="molecule type" value="Genomic_DNA"/>
</dbReference>
<accession>A0AA86N4H4</accession>
<reference evidence="3 5" key="2">
    <citation type="submission" date="2024-07" db="EMBL/GenBank/DDBJ databases">
        <authorList>
            <person name="Akdeniz Z."/>
        </authorList>
    </citation>
    <scope>NUCLEOTIDE SEQUENCE [LARGE SCALE GENOMIC DNA]</scope>
</reference>
<organism evidence="1">
    <name type="scientific">Hexamita inflata</name>
    <dbReference type="NCBI Taxonomy" id="28002"/>
    <lineage>
        <taxon>Eukaryota</taxon>
        <taxon>Metamonada</taxon>
        <taxon>Diplomonadida</taxon>
        <taxon>Hexamitidae</taxon>
        <taxon>Hexamitinae</taxon>
        <taxon>Hexamita</taxon>
    </lineage>
</organism>
<dbReference type="EMBL" id="CATOUU010000001">
    <property type="protein sequence ID" value="CAI9912404.1"/>
    <property type="molecule type" value="Genomic_DNA"/>
</dbReference>
<dbReference type="Proteomes" id="UP001642409">
    <property type="component" value="Unassembled WGS sequence"/>
</dbReference>